<evidence type="ECO:0000259" key="1">
    <source>
        <dbReference type="Pfam" id="PF01926"/>
    </source>
</evidence>
<dbReference type="InterPro" id="IPR006073">
    <property type="entry name" value="GTP-bd"/>
</dbReference>
<dbReference type="CDD" id="cd00882">
    <property type="entry name" value="Ras_like_GTPase"/>
    <property type="match status" value="1"/>
</dbReference>
<dbReference type="EMBL" id="KN835362">
    <property type="protein sequence ID" value="KIK39043.1"/>
    <property type="molecule type" value="Genomic_DNA"/>
</dbReference>
<evidence type="ECO:0000313" key="3">
    <source>
        <dbReference type="Proteomes" id="UP000054485"/>
    </source>
</evidence>
<dbReference type="InParanoid" id="A0A0D0B5D9"/>
<sequence length="198" mass="22104">MNVVIIGQSGVGKSSLVNMLCPGGNAYASNDATGCTAVEREYTCYLGKQQSCQVHDTIGLEEERWGFLPDMRAQKRLKKYLKAIELNLLVYCMSGMRGSLKRSHGRNYKKFKSVVGNNVPVVVVVTGLENFEGPLENWWLRNERELQNIGIPKTVGHACITALPKAVLESEKRVLYDKSCEDVKTLIRNNLPSGKVQR</sequence>
<dbReference type="Proteomes" id="UP000054485">
    <property type="component" value="Unassembled WGS sequence"/>
</dbReference>
<gene>
    <name evidence="2" type="ORF">CY34DRAFT_808753</name>
</gene>
<proteinExistence type="predicted"/>
<dbReference type="GO" id="GO:0005525">
    <property type="term" value="F:GTP binding"/>
    <property type="evidence" value="ECO:0007669"/>
    <property type="project" value="InterPro"/>
</dbReference>
<dbReference type="OrthoDB" id="8954335at2759"/>
<name>A0A0D0B5D9_9AGAM</name>
<dbReference type="InterPro" id="IPR027417">
    <property type="entry name" value="P-loop_NTPase"/>
</dbReference>
<evidence type="ECO:0000313" key="2">
    <source>
        <dbReference type="EMBL" id="KIK39043.1"/>
    </source>
</evidence>
<dbReference type="STRING" id="930992.A0A0D0B5D9"/>
<dbReference type="Gene3D" id="3.40.50.300">
    <property type="entry name" value="P-loop containing nucleotide triphosphate hydrolases"/>
    <property type="match status" value="1"/>
</dbReference>
<dbReference type="HOGENOM" id="CLU_050405_2_0_1"/>
<reference evidence="2 3" key="1">
    <citation type="submission" date="2014-04" db="EMBL/GenBank/DDBJ databases">
        <authorList>
            <consortium name="DOE Joint Genome Institute"/>
            <person name="Kuo A."/>
            <person name="Ruytinx J."/>
            <person name="Rineau F."/>
            <person name="Colpaert J."/>
            <person name="Kohler A."/>
            <person name="Nagy L.G."/>
            <person name="Floudas D."/>
            <person name="Copeland A."/>
            <person name="Barry K.W."/>
            <person name="Cichocki N."/>
            <person name="Veneault-Fourrey C."/>
            <person name="LaButti K."/>
            <person name="Lindquist E.A."/>
            <person name="Lipzen A."/>
            <person name="Lundell T."/>
            <person name="Morin E."/>
            <person name="Murat C."/>
            <person name="Sun H."/>
            <person name="Tunlid A."/>
            <person name="Henrissat B."/>
            <person name="Grigoriev I.V."/>
            <person name="Hibbett D.S."/>
            <person name="Martin F."/>
            <person name="Nordberg H.P."/>
            <person name="Cantor M.N."/>
            <person name="Hua S.X."/>
        </authorList>
    </citation>
    <scope>NUCLEOTIDE SEQUENCE [LARGE SCALE GENOMIC DNA]</scope>
    <source>
        <strain evidence="2 3">UH-Slu-Lm8-n1</strain>
    </source>
</reference>
<feature type="domain" description="G" evidence="1">
    <location>
        <begin position="2"/>
        <end position="125"/>
    </location>
</feature>
<dbReference type="Pfam" id="PF01926">
    <property type="entry name" value="MMR_HSR1"/>
    <property type="match status" value="1"/>
</dbReference>
<dbReference type="AlphaFoldDB" id="A0A0D0B5D9"/>
<dbReference type="SUPFAM" id="SSF52540">
    <property type="entry name" value="P-loop containing nucleoside triphosphate hydrolases"/>
    <property type="match status" value="1"/>
</dbReference>
<accession>A0A0D0B5D9</accession>
<keyword evidence="3" id="KW-1185">Reference proteome</keyword>
<reference evidence="3" key="2">
    <citation type="submission" date="2015-01" db="EMBL/GenBank/DDBJ databases">
        <title>Evolutionary Origins and Diversification of the Mycorrhizal Mutualists.</title>
        <authorList>
            <consortium name="DOE Joint Genome Institute"/>
            <consortium name="Mycorrhizal Genomics Consortium"/>
            <person name="Kohler A."/>
            <person name="Kuo A."/>
            <person name="Nagy L.G."/>
            <person name="Floudas D."/>
            <person name="Copeland A."/>
            <person name="Barry K.W."/>
            <person name="Cichocki N."/>
            <person name="Veneault-Fourrey C."/>
            <person name="LaButti K."/>
            <person name="Lindquist E.A."/>
            <person name="Lipzen A."/>
            <person name="Lundell T."/>
            <person name="Morin E."/>
            <person name="Murat C."/>
            <person name="Riley R."/>
            <person name="Ohm R."/>
            <person name="Sun H."/>
            <person name="Tunlid A."/>
            <person name="Henrissat B."/>
            <person name="Grigoriev I.V."/>
            <person name="Hibbett D.S."/>
            <person name="Martin F."/>
        </authorList>
    </citation>
    <scope>NUCLEOTIDE SEQUENCE [LARGE SCALE GENOMIC DNA]</scope>
    <source>
        <strain evidence="3">UH-Slu-Lm8-n1</strain>
    </source>
</reference>
<protein>
    <recommendedName>
        <fullName evidence="1">G domain-containing protein</fullName>
    </recommendedName>
</protein>
<organism evidence="2 3">
    <name type="scientific">Suillus luteus UH-Slu-Lm8-n1</name>
    <dbReference type="NCBI Taxonomy" id="930992"/>
    <lineage>
        <taxon>Eukaryota</taxon>
        <taxon>Fungi</taxon>
        <taxon>Dikarya</taxon>
        <taxon>Basidiomycota</taxon>
        <taxon>Agaricomycotina</taxon>
        <taxon>Agaricomycetes</taxon>
        <taxon>Agaricomycetidae</taxon>
        <taxon>Boletales</taxon>
        <taxon>Suillineae</taxon>
        <taxon>Suillaceae</taxon>
        <taxon>Suillus</taxon>
    </lineage>
</organism>